<evidence type="ECO:0000313" key="2">
    <source>
        <dbReference type="EMBL" id="OMH80399.1"/>
    </source>
</evidence>
<protein>
    <submittedName>
        <fullName evidence="2">Uncharacterized protein</fullName>
    </submittedName>
</protein>
<evidence type="ECO:0000256" key="1">
    <source>
        <dbReference type="SAM" id="MobiDB-lite"/>
    </source>
</evidence>
<feature type="region of interest" description="Disordered" evidence="1">
    <location>
        <begin position="393"/>
        <end position="444"/>
    </location>
</feature>
<comment type="caution">
    <text evidence="2">The sequence shown here is derived from an EMBL/GenBank/DDBJ whole genome shotgun (WGS) entry which is preliminary data.</text>
</comment>
<dbReference type="EMBL" id="LSSK01001203">
    <property type="protein sequence ID" value="OMH80399.1"/>
    <property type="molecule type" value="Genomic_DNA"/>
</dbReference>
<organism evidence="2 3">
    <name type="scientific">Zancudomyces culisetae</name>
    <name type="common">Gut fungus</name>
    <name type="synonym">Smittium culisetae</name>
    <dbReference type="NCBI Taxonomy" id="1213189"/>
    <lineage>
        <taxon>Eukaryota</taxon>
        <taxon>Fungi</taxon>
        <taxon>Fungi incertae sedis</taxon>
        <taxon>Zoopagomycota</taxon>
        <taxon>Kickxellomycotina</taxon>
        <taxon>Harpellomycetes</taxon>
        <taxon>Harpellales</taxon>
        <taxon>Legeriomycetaceae</taxon>
        <taxon>Zancudomyces</taxon>
    </lineage>
</organism>
<feature type="region of interest" description="Disordered" evidence="1">
    <location>
        <begin position="271"/>
        <end position="342"/>
    </location>
</feature>
<feature type="compositionally biased region" description="Basic and acidic residues" evidence="1">
    <location>
        <begin position="416"/>
        <end position="426"/>
    </location>
</feature>
<proteinExistence type="predicted"/>
<name>A0A1R1PHJ7_ZANCU</name>
<feature type="compositionally biased region" description="Basic and acidic residues" evidence="1">
    <location>
        <begin position="59"/>
        <end position="69"/>
    </location>
</feature>
<feature type="region of interest" description="Disordered" evidence="1">
    <location>
        <begin position="456"/>
        <end position="510"/>
    </location>
</feature>
<feature type="compositionally biased region" description="Polar residues" evidence="1">
    <location>
        <begin position="495"/>
        <end position="510"/>
    </location>
</feature>
<reference evidence="3" key="1">
    <citation type="submission" date="2017-01" db="EMBL/GenBank/DDBJ databases">
        <authorList>
            <person name="Wang Y."/>
            <person name="White M."/>
            <person name="Kvist S."/>
            <person name="Moncalvo J.-M."/>
        </authorList>
    </citation>
    <scope>NUCLEOTIDE SEQUENCE [LARGE SCALE GENOMIC DNA]</scope>
    <source>
        <strain evidence="3">COL-18-3</strain>
    </source>
</reference>
<feature type="compositionally biased region" description="Polar residues" evidence="1">
    <location>
        <begin position="277"/>
        <end position="288"/>
    </location>
</feature>
<evidence type="ECO:0000313" key="3">
    <source>
        <dbReference type="Proteomes" id="UP000188320"/>
    </source>
</evidence>
<sequence>MIANSDRESSQRRFGRLKFIVKTGNSQDASDKPTTSPDNRRVRIDACMEINILQEPIRPDSDIHIEEKNTGNSTSPGRNVVIARKKDLNSVKSAQKRVDALSLQSNTIDCIINSSDPDDCNKGGSILATIPDTAASCERTHHEVFRYDFNSDTSDFDDQYIKLRGEQKNEVLVQPLQNKTHTEIKNVSSSRKQKPVHVASSLKSLLPTENIKVSKKGLKVRTPKNVEVILSSDPSIDLYNLSHSSDPDYIPENNDVDPSDSEFLENNIPDEYDLHNTETGTPNRWGPTTTPPRVIDLSSSESDRDNHINVPNSKIAEKNPTPLSSTRENKRDSGAEWFDTTNSGDSTYLCKKRADTVDSEQSLSPLLGFVDIRTDSTADKYLNQFNPEYFKKRKSNKRKANRQETDVLAPSESVDDPEKTSSEKSKSVGASKKKNGRSSSKGSSFYKKKSFYKFAKKSGASKSTKTVGKKKTGTPADAASSSSSSSKRSERVSLPYSSTAKNTFLLSKYS</sequence>
<feature type="region of interest" description="Disordered" evidence="1">
    <location>
        <begin position="20"/>
        <end position="41"/>
    </location>
</feature>
<accession>A0A1R1PHJ7</accession>
<dbReference type="Proteomes" id="UP000188320">
    <property type="component" value="Unassembled WGS sequence"/>
</dbReference>
<feature type="compositionally biased region" description="Low complexity" evidence="1">
    <location>
        <begin position="457"/>
        <end position="466"/>
    </location>
</feature>
<gene>
    <name evidence="2" type="ORF">AX774_g6165</name>
</gene>
<dbReference type="AlphaFoldDB" id="A0A1R1PHJ7"/>
<feature type="compositionally biased region" description="Polar residues" evidence="1">
    <location>
        <begin position="23"/>
        <end position="37"/>
    </location>
</feature>
<keyword evidence="3" id="KW-1185">Reference proteome</keyword>
<feature type="region of interest" description="Disordered" evidence="1">
    <location>
        <begin position="59"/>
        <end position="78"/>
    </location>
</feature>